<keyword evidence="3" id="KW-0540">Nuclease</keyword>
<evidence type="ECO:0000313" key="4">
    <source>
        <dbReference type="Proteomes" id="UP000807371"/>
    </source>
</evidence>
<comment type="caution">
    <text evidence="3">The sequence shown here is derived from an EMBL/GenBank/DDBJ whole genome shotgun (WGS) entry which is preliminary data.</text>
</comment>
<evidence type="ECO:0000259" key="2">
    <source>
        <dbReference type="Pfam" id="PF07510"/>
    </source>
</evidence>
<dbReference type="InterPro" id="IPR011089">
    <property type="entry name" value="GmrSD_C"/>
</dbReference>
<dbReference type="PANTHER" id="PTHR24094:SF15">
    <property type="entry name" value="AMP-DEPENDENT SYNTHETASE_LIGASE DOMAIN-CONTAINING PROTEIN-RELATED"/>
    <property type="match status" value="1"/>
</dbReference>
<dbReference type="PANTHER" id="PTHR24094">
    <property type="entry name" value="SECRETED PROTEIN"/>
    <property type="match status" value="1"/>
</dbReference>
<gene>
    <name evidence="3" type="ORF">IHE55_18165</name>
</gene>
<dbReference type="EMBL" id="JACYXC010000001">
    <property type="protein sequence ID" value="MBH5336596.1"/>
    <property type="molecule type" value="Genomic_DNA"/>
</dbReference>
<dbReference type="Pfam" id="PF07510">
    <property type="entry name" value="GmrSD_C"/>
    <property type="match status" value="1"/>
</dbReference>
<feature type="domain" description="GmrSD restriction endonucleases C-terminal" evidence="2">
    <location>
        <begin position="101"/>
        <end position="237"/>
    </location>
</feature>
<dbReference type="Proteomes" id="UP000807371">
    <property type="component" value="Unassembled WGS sequence"/>
</dbReference>
<evidence type="ECO:0000256" key="1">
    <source>
        <dbReference type="SAM" id="MobiDB-lite"/>
    </source>
</evidence>
<organism evidence="3 4">
    <name type="scientific">Streptomyces pactum</name>
    <dbReference type="NCBI Taxonomy" id="68249"/>
    <lineage>
        <taxon>Bacteria</taxon>
        <taxon>Bacillati</taxon>
        <taxon>Actinomycetota</taxon>
        <taxon>Actinomycetes</taxon>
        <taxon>Kitasatosporales</taxon>
        <taxon>Streptomycetaceae</taxon>
        <taxon>Streptomyces</taxon>
    </lineage>
</organism>
<keyword evidence="3" id="KW-0378">Hydrolase</keyword>
<protein>
    <submittedName>
        <fullName evidence="3">HNH endonuclease</fullName>
    </submittedName>
</protein>
<reference evidence="3 4" key="1">
    <citation type="submission" date="2020-09" db="EMBL/GenBank/DDBJ databases">
        <title>Biosynthesis of the nuclear factor of activated T cells inhibitor NFAT-133 and its congeners in Streptomyces pactum.</title>
        <authorList>
            <person name="Zhou W."/>
            <person name="Posri P."/>
            <person name="Abugrain M.E."/>
            <person name="Weisberg A.J."/>
            <person name="Chang J.H."/>
            <person name="Mahmud T."/>
        </authorList>
    </citation>
    <scope>NUCLEOTIDE SEQUENCE [LARGE SCALE GENOMIC DNA]</scope>
    <source>
        <strain evidence="3 4">ATCC 27456</strain>
    </source>
</reference>
<keyword evidence="4" id="KW-1185">Reference proteome</keyword>
<sequence>MLTALLAAGGCSVDPDGSGGPSAGGGPAPDRRVVSPLRNPEGTRPGLAPVTSDADRAAARAVIERVAVKGPGPRTGYDRDRFGHAWTDTADGVPWARNGCDTRNDLLRRDGRELRFRSGSDCVVIAMTLSDPYTGQRVEWRKEKAAEVQIDHVVPLSYSWRMGAARWPEDKRERFANDALNLLPVLGRANTAKRDSGPAAWLPPNRSVRCAYTLRFAQVTLEYDLPVTAADKAMMLRQCGG</sequence>
<feature type="region of interest" description="Disordered" evidence="1">
    <location>
        <begin position="9"/>
        <end position="53"/>
    </location>
</feature>
<evidence type="ECO:0000313" key="3">
    <source>
        <dbReference type="EMBL" id="MBH5336596.1"/>
    </source>
</evidence>
<keyword evidence="3" id="KW-0255">Endonuclease</keyword>
<accession>A0ABS0NN27</accession>
<feature type="compositionally biased region" description="Gly residues" evidence="1">
    <location>
        <begin position="17"/>
        <end position="27"/>
    </location>
</feature>
<proteinExistence type="predicted"/>
<dbReference type="GO" id="GO:0004519">
    <property type="term" value="F:endonuclease activity"/>
    <property type="evidence" value="ECO:0007669"/>
    <property type="project" value="UniProtKB-KW"/>
</dbReference>
<name>A0ABS0NN27_9ACTN</name>